<dbReference type="OrthoDB" id="6280250at2759"/>
<evidence type="ECO:0000256" key="6">
    <source>
        <dbReference type="PROSITE-ProRule" id="PRU00504"/>
    </source>
</evidence>
<feature type="repeat" description="NHL" evidence="6">
    <location>
        <begin position="539"/>
        <end position="581"/>
    </location>
</feature>
<dbReference type="Gene3D" id="2.60.40.10">
    <property type="entry name" value="Immunoglobulins"/>
    <property type="match status" value="1"/>
</dbReference>
<dbReference type="Pfam" id="PF17170">
    <property type="entry name" value="DUF5128"/>
    <property type="match status" value="1"/>
</dbReference>
<dbReference type="PANTHER" id="PTHR24104:SF57">
    <property type="entry name" value="BEE-MILK PROTEIN"/>
    <property type="match status" value="1"/>
</dbReference>
<feature type="coiled-coil region" evidence="7">
    <location>
        <begin position="120"/>
        <end position="147"/>
    </location>
</feature>
<accession>A0A7J7JVY2</accession>
<keyword evidence="4" id="KW-0862">Zinc</keyword>
<dbReference type="InterPro" id="IPR001298">
    <property type="entry name" value="Filamin/ABP280_rpt"/>
</dbReference>
<dbReference type="CDD" id="cd05819">
    <property type="entry name" value="NHL"/>
    <property type="match status" value="1"/>
</dbReference>
<dbReference type="InterPro" id="IPR017868">
    <property type="entry name" value="Filamin/ABP280_repeat-like"/>
</dbReference>
<comment type="caution">
    <text evidence="8">The sequence shown here is derived from an EMBL/GenBank/DDBJ whole genome shotgun (WGS) entry which is preliminary data.</text>
</comment>
<dbReference type="GO" id="GO:0043161">
    <property type="term" value="P:proteasome-mediated ubiquitin-dependent protein catabolic process"/>
    <property type="evidence" value="ECO:0007669"/>
    <property type="project" value="TreeGrafter"/>
</dbReference>
<organism evidence="8 9">
    <name type="scientific">Bugula neritina</name>
    <name type="common">Brown bryozoan</name>
    <name type="synonym">Sertularia neritina</name>
    <dbReference type="NCBI Taxonomy" id="10212"/>
    <lineage>
        <taxon>Eukaryota</taxon>
        <taxon>Metazoa</taxon>
        <taxon>Spiralia</taxon>
        <taxon>Lophotrochozoa</taxon>
        <taxon>Bryozoa</taxon>
        <taxon>Gymnolaemata</taxon>
        <taxon>Cheilostomatida</taxon>
        <taxon>Flustrina</taxon>
        <taxon>Buguloidea</taxon>
        <taxon>Bugulidae</taxon>
        <taxon>Bugula</taxon>
    </lineage>
</organism>
<dbReference type="GO" id="GO:0000209">
    <property type="term" value="P:protein polyubiquitination"/>
    <property type="evidence" value="ECO:0007669"/>
    <property type="project" value="TreeGrafter"/>
</dbReference>
<name>A0A7J7JVY2_BUGNE</name>
<evidence type="ECO:0000256" key="5">
    <source>
        <dbReference type="PROSITE-ProRule" id="PRU00087"/>
    </source>
</evidence>
<evidence type="ECO:0008006" key="10">
    <source>
        <dbReference type="Google" id="ProtNLM"/>
    </source>
</evidence>
<dbReference type="InterPro" id="IPR014756">
    <property type="entry name" value="Ig_E-set"/>
</dbReference>
<dbReference type="InterPro" id="IPR001258">
    <property type="entry name" value="NHL_repeat"/>
</dbReference>
<dbReference type="PROSITE" id="PS50194">
    <property type="entry name" value="FILAMIN_REPEAT"/>
    <property type="match status" value="1"/>
</dbReference>
<keyword evidence="2" id="KW-0677">Repeat</keyword>
<dbReference type="EMBL" id="VXIV02001689">
    <property type="protein sequence ID" value="KAF6030570.1"/>
    <property type="molecule type" value="Genomic_DNA"/>
</dbReference>
<sequence>MKQNHFLSFARPASKMVCRDCIVLTHPKAEGHELQELNEVKAEYVVSLEQLRIKVEDGVCRQQNNLSCLRVELDSMDIVTEVAMKEIDKSFDALVEVVNTRRQQVKDILKETHETRHRAVNELLVEVDNQTAQLKAIREQLDDATCKGQLRDLVDVATNQDLQQQIAAMIDIRELNLGKNYFTYNAKDAIKQLQQLMAKTGEIKDLCMLPAKISIENDVATACLETNILMKISTHTEEPLPRYPLTMAIVDPTGDEIHCETTDNHDGTYTVVFTPQISGAHLCTVQFLGQKILSSCTSVAVLSNDPVQVLGSMGKDEGMLMYPCSLKIDENGAMYVVDEGNQRIQKFHDEKVEIITVAGTNKAARTFDCAVDLKNDELICSKVIVEQRKAWANTIQIFFLDGTPKHQFTNPEMKKALYVAVNSSQQIIIPDYHLNTLFIYDHKGNLIDRVGQTGSGPGEFKEPAFVCIGHDDDIIISDCRNSRVQVLNKQGQFKYQIGTKGSGKGQLQGPSGVAIDKQGHILVTDRVNNRLQVYTYDGKFVSCIESCGNKLNDPRGLAVSSDGHVFVADQKNHCIKKFKYMHVAPNGSKLESVL</sequence>
<dbReference type="InterPro" id="IPR050952">
    <property type="entry name" value="TRIM-NHL_E3_ligases"/>
</dbReference>
<evidence type="ECO:0000256" key="7">
    <source>
        <dbReference type="SAM" id="Coils"/>
    </source>
</evidence>
<evidence type="ECO:0000313" key="8">
    <source>
        <dbReference type="EMBL" id="KAF6030570.1"/>
    </source>
</evidence>
<dbReference type="Pfam" id="PF01436">
    <property type="entry name" value="NHL"/>
    <property type="match status" value="1"/>
</dbReference>
<dbReference type="SUPFAM" id="SSF101898">
    <property type="entry name" value="NHL repeat"/>
    <property type="match status" value="1"/>
</dbReference>
<protein>
    <recommendedName>
        <fullName evidence="10">TRIM71</fullName>
    </recommendedName>
</protein>
<dbReference type="SMART" id="SM00557">
    <property type="entry name" value="IG_FLMN"/>
    <property type="match status" value="1"/>
</dbReference>
<feature type="repeat" description="Filamin" evidence="5">
    <location>
        <begin position="245"/>
        <end position="301"/>
    </location>
</feature>
<dbReference type="GO" id="GO:0008270">
    <property type="term" value="F:zinc ion binding"/>
    <property type="evidence" value="ECO:0007669"/>
    <property type="project" value="UniProtKB-KW"/>
</dbReference>
<dbReference type="PANTHER" id="PTHR24104">
    <property type="entry name" value="E3 UBIQUITIN-PROTEIN LIGASE NHLRC1-RELATED"/>
    <property type="match status" value="1"/>
</dbReference>
<keyword evidence="3" id="KW-0863">Zinc-finger</keyword>
<dbReference type="AlphaFoldDB" id="A0A7J7JVY2"/>
<feature type="repeat" description="NHL" evidence="6">
    <location>
        <begin position="494"/>
        <end position="537"/>
    </location>
</feature>
<feature type="repeat" description="NHL" evidence="6">
    <location>
        <begin position="449"/>
        <end position="490"/>
    </location>
</feature>
<dbReference type="SUPFAM" id="SSF81296">
    <property type="entry name" value="E set domains"/>
    <property type="match status" value="1"/>
</dbReference>
<proteinExistence type="predicted"/>
<keyword evidence="7" id="KW-0175">Coiled coil</keyword>
<feature type="repeat" description="NHL" evidence="6">
    <location>
        <begin position="307"/>
        <end position="350"/>
    </location>
</feature>
<evidence type="ECO:0000313" key="9">
    <source>
        <dbReference type="Proteomes" id="UP000593567"/>
    </source>
</evidence>
<evidence type="ECO:0000256" key="3">
    <source>
        <dbReference type="ARBA" id="ARBA00022771"/>
    </source>
</evidence>
<evidence type="ECO:0000256" key="2">
    <source>
        <dbReference type="ARBA" id="ARBA00022737"/>
    </source>
</evidence>
<keyword evidence="9" id="KW-1185">Reference proteome</keyword>
<reference evidence="8" key="1">
    <citation type="submission" date="2020-06" db="EMBL/GenBank/DDBJ databases">
        <title>Draft genome of Bugula neritina, a colonial animal packing powerful symbionts and potential medicines.</title>
        <authorList>
            <person name="Rayko M."/>
        </authorList>
    </citation>
    <scope>NUCLEOTIDE SEQUENCE [LARGE SCALE GENOMIC DNA]</scope>
    <source>
        <strain evidence="8">Kwan_BN1</strain>
    </source>
</reference>
<dbReference type="Pfam" id="PF00630">
    <property type="entry name" value="Filamin"/>
    <property type="match status" value="1"/>
</dbReference>
<evidence type="ECO:0000256" key="4">
    <source>
        <dbReference type="ARBA" id="ARBA00022833"/>
    </source>
</evidence>
<dbReference type="InterPro" id="IPR011042">
    <property type="entry name" value="6-blade_b-propeller_TolB-like"/>
</dbReference>
<dbReference type="GO" id="GO:0061630">
    <property type="term" value="F:ubiquitin protein ligase activity"/>
    <property type="evidence" value="ECO:0007669"/>
    <property type="project" value="TreeGrafter"/>
</dbReference>
<dbReference type="PROSITE" id="PS51125">
    <property type="entry name" value="NHL"/>
    <property type="match status" value="4"/>
</dbReference>
<gene>
    <name evidence="8" type="ORF">EB796_011107</name>
</gene>
<dbReference type="InterPro" id="IPR013783">
    <property type="entry name" value="Ig-like_fold"/>
</dbReference>
<keyword evidence="1" id="KW-0479">Metal-binding</keyword>
<evidence type="ECO:0000256" key="1">
    <source>
        <dbReference type="ARBA" id="ARBA00022723"/>
    </source>
</evidence>
<dbReference type="Proteomes" id="UP000593567">
    <property type="component" value="Unassembled WGS sequence"/>
</dbReference>
<dbReference type="Gene3D" id="2.120.10.30">
    <property type="entry name" value="TolB, C-terminal domain"/>
    <property type="match status" value="2"/>
</dbReference>